<dbReference type="RefSeq" id="WP_054970814.1">
    <property type="nucleotide sequence ID" value="NZ_LJCO01000082.1"/>
</dbReference>
<dbReference type="InterPro" id="IPR002510">
    <property type="entry name" value="Metalloprtase-TldD/E_N"/>
</dbReference>
<evidence type="ECO:0000313" key="8">
    <source>
        <dbReference type="EMBL" id="KPV42182.1"/>
    </source>
</evidence>
<dbReference type="GO" id="GO:0005829">
    <property type="term" value="C:cytosol"/>
    <property type="evidence" value="ECO:0007669"/>
    <property type="project" value="TreeGrafter"/>
</dbReference>
<evidence type="ECO:0000259" key="7">
    <source>
        <dbReference type="Pfam" id="PF19290"/>
    </source>
</evidence>
<dbReference type="InterPro" id="IPR045569">
    <property type="entry name" value="Metalloprtase-TldD/E_C"/>
</dbReference>
<dbReference type="Pfam" id="PF19289">
    <property type="entry name" value="PmbA_TldD_3rd"/>
    <property type="match status" value="1"/>
</dbReference>
<evidence type="ECO:0000256" key="1">
    <source>
        <dbReference type="ARBA" id="ARBA00005836"/>
    </source>
</evidence>
<protein>
    <submittedName>
        <fullName evidence="8">Peptidase C69</fullName>
    </submittedName>
</protein>
<dbReference type="InterPro" id="IPR045570">
    <property type="entry name" value="Metalloprtase-TldD/E_cen_dom"/>
</dbReference>
<name>A0A0P9CRP8_9BACL</name>
<keyword evidence="2" id="KW-0645">Protease</keyword>
<dbReference type="AlphaFoldDB" id="A0A0P9CRP8"/>
<dbReference type="Pfam" id="PF01523">
    <property type="entry name" value="PmbA_TldD_1st"/>
    <property type="match status" value="1"/>
</dbReference>
<evidence type="ECO:0000259" key="6">
    <source>
        <dbReference type="Pfam" id="PF19289"/>
    </source>
</evidence>
<dbReference type="STRING" id="471514.AN477_19290"/>
<dbReference type="Gene3D" id="3.30.2290.10">
    <property type="entry name" value="PmbA/TldD superfamily"/>
    <property type="match status" value="1"/>
</dbReference>
<sequence>MISQSLINAVLDTALSTGGDFAEVFVEDRTVNRMGMRGGIIENSLSGRDFGVGIRVFKGLGSAYAYTTDATPEGLHQAARRAASGVRGLPEMPTNATVWGDTTGCRHSLCEERAPSKHLIERNPQFVQRGEKAQVMREAYDIAKNYHSSITQVSVGYMDEEQKVLIANSDGKWIQDVRIRSRLSISSIASDGNKFESGFYGPGAHKGFEFIAGLDLEHYAGEASRIAVTRLSAVPCPSGKFPVVIDNEFGGVIFHEACGHGLEATSVAKGNSVFANRIGEKVASDVVTYIDDGTLENEWGSLAVDDEGEPTRRNVLIQNGVLKGYLIDRFNSRRMNMPPTGSGRRQSYRFAPTSRMTNTYIANGSSTPKEIIENTEQGIYAKYLGGGQVNTATGDYNFAVMEAYLIENGKITTPLKGATLIGNGPKTLQLVDMVGNNLGHGQGMCGSLSGSIPVNVGQPTLRVSEMTVGGTREGA</sequence>
<dbReference type="SUPFAM" id="SSF111283">
    <property type="entry name" value="Putative modulator of DNA gyrase, PmbA/TldD"/>
    <property type="match status" value="1"/>
</dbReference>
<evidence type="ECO:0000256" key="2">
    <source>
        <dbReference type="ARBA" id="ARBA00022670"/>
    </source>
</evidence>
<keyword evidence="4" id="KW-0482">Metalloprotease</keyword>
<dbReference type="InterPro" id="IPR025502">
    <property type="entry name" value="TldD"/>
</dbReference>
<keyword evidence="9" id="KW-1185">Reference proteome</keyword>
<dbReference type="Proteomes" id="UP000050482">
    <property type="component" value="Unassembled WGS sequence"/>
</dbReference>
<dbReference type="PATRIC" id="fig|471514.4.peg.1545"/>
<feature type="domain" description="Metalloprotease TldD/E N-terminal" evidence="5">
    <location>
        <begin position="22"/>
        <end position="83"/>
    </location>
</feature>
<dbReference type="InterPro" id="IPR035068">
    <property type="entry name" value="TldD/PmbA_N"/>
</dbReference>
<dbReference type="PIRSF" id="PIRSF004919">
    <property type="entry name" value="TldD"/>
    <property type="match status" value="1"/>
</dbReference>
<keyword evidence="3" id="KW-0378">Hydrolase</keyword>
<comment type="similarity">
    <text evidence="1">Belongs to the peptidase U62 family.</text>
</comment>
<evidence type="ECO:0000259" key="5">
    <source>
        <dbReference type="Pfam" id="PF01523"/>
    </source>
</evidence>
<feature type="domain" description="Metalloprotease TldD/E central" evidence="7">
    <location>
        <begin position="127"/>
        <end position="231"/>
    </location>
</feature>
<dbReference type="PANTHER" id="PTHR30624:SF4">
    <property type="entry name" value="METALLOPROTEASE TLDD"/>
    <property type="match status" value="1"/>
</dbReference>
<dbReference type="PANTHER" id="PTHR30624">
    <property type="entry name" value="UNCHARACTERIZED PROTEIN TLDD AND PMBA"/>
    <property type="match status" value="1"/>
</dbReference>
<gene>
    <name evidence="8" type="ORF">AN477_19290</name>
</gene>
<dbReference type="InterPro" id="IPR036059">
    <property type="entry name" value="TldD/PmbA_sf"/>
</dbReference>
<reference evidence="8 9" key="1">
    <citation type="submission" date="2015-09" db="EMBL/GenBank/DDBJ databases">
        <title>Draft genome sequence of Alicyclobacillus ferrooxydans DSM 22381.</title>
        <authorList>
            <person name="Hemp J."/>
        </authorList>
    </citation>
    <scope>NUCLEOTIDE SEQUENCE [LARGE SCALE GENOMIC DNA]</scope>
    <source>
        <strain evidence="8 9">TC-34</strain>
    </source>
</reference>
<accession>A0A0P9CRP8</accession>
<dbReference type="GO" id="GO:0006508">
    <property type="term" value="P:proteolysis"/>
    <property type="evidence" value="ECO:0007669"/>
    <property type="project" value="UniProtKB-KW"/>
</dbReference>
<dbReference type="InterPro" id="IPR051463">
    <property type="entry name" value="Peptidase_U62_metallo"/>
</dbReference>
<evidence type="ECO:0000313" key="9">
    <source>
        <dbReference type="Proteomes" id="UP000050482"/>
    </source>
</evidence>
<dbReference type="FunFam" id="3.30.2290.10:FF:000003">
    <property type="entry name" value="Zinc-dependent protease, TldD/PmbA family"/>
    <property type="match status" value="1"/>
</dbReference>
<evidence type="ECO:0000256" key="4">
    <source>
        <dbReference type="ARBA" id="ARBA00023049"/>
    </source>
</evidence>
<dbReference type="EMBL" id="LJCO01000082">
    <property type="protein sequence ID" value="KPV42182.1"/>
    <property type="molecule type" value="Genomic_DNA"/>
</dbReference>
<proteinExistence type="inferred from homology"/>
<comment type="caution">
    <text evidence="8">The sequence shown here is derived from an EMBL/GenBank/DDBJ whole genome shotgun (WGS) entry which is preliminary data.</text>
</comment>
<feature type="domain" description="Metalloprotease TldD/E C-terminal" evidence="6">
    <location>
        <begin position="238"/>
        <end position="470"/>
    </location>
</feature>
<dbReference type="GO" id="GO:0008237">
    <property type="term" value="F:metallopeptidase activity"/>
    <property type="evidence" value="ECO:0007669"/>
    <property type="project" value="UniProtKB-KW"/>
</dbReference>
<dbReference type="OrthoDB" id="9803213at2"/>
<dbReference type="Pfam" id="PF19290">
    <property type="entry name" value="PmbA_TldD_2nd"/>
    <property type="match status" value="1"/>
</dbReference>
<organism evidence="8 9">
    <name type="scientific">Alicyclobacillus ferrooxydans</name>
    <dbReference type="NCBI Taxonomy" id="471514"/>
    <lineage>
        <taxon>Bacteria</taxon>
        <taxon>Bacillati</taxon>
        <taxon>Bacillota</taxon>
        <taxon>Bacilli</taxon>
        <taxon>Bacillales</taxon>
        <taxon>Alicyclobacillaceae</taxon>
        <taxon>Alicyclobacillus</taxon>
    </lineage>
</organism>
<evidence type="ECO:0000256" key="3">
    <source>
        <dbReference type="ARBA" id="ARBA00022801"/>
    </source>
</evidence>